<dbReference type="GO" id="GO:0004672">
    <property type="term" value="F:protein kinase activity"/>
    <property type="evidence" value="ECO:0007669"/>
    <property type="project" value="InterPro"/>
</dbReference>
<dbReference type="Gene3D" id="3.30.200.20">
    <property type="entry name" value="Phosphorylase Kinase, domain 1"/>
    <property type="match status" value="1"/>
</dbReference>
<dbReference type="GO" id="GO:0005524">
    <property type="term" value="F:ATP binding"/>
    <property type="evidence" value="ECO:0007669"/>
    <property type="project" value="InterPro"/>
</dbReference>
<dbReference type="AlphaFoldDB" id="A0A8H3DJ16"/>
<gene>
    <name evidence="2" type="ORF">RDB_LOCUS163667</name>
</gene>
<sequence>MTTINFDSLTIGSTPEKRSEAEEKWVSFQPYLLAQGYRLRPRYQPNWTPSWVNTNLKPRLCEDSLDCLPIRVLDATRIEDERQVKIKMVIPTAESEGAHEYALLQYFSTPPLKDNTSNHIVPLLDYFPIPGVESGYFIVMPLLSHYREVPFYNLAEIHDFFQQAFEGILSHLTADSSSDIAPANVMMNARPLYDEPFHPYYQNYSIDAKRRIYPKYKRSQKEVRYYFIDLGFAKWFRDKASPRTATGFHAREQAPEQAGPIPYDPFAVDVFQLGTMIRNDFVDKFDELKFLSPLVDEMTRRDPTKRPKIEIARSTMNTAFLGLSGLRYRWPLVAAENGSFDRLRTIFIGLSAEVKYLMEQILNFLLRRR</sequence>
<proteinExistence type="predicted"/>
<reference evidence="2" key="1">
    <citation type="submission" date="2021-01" db="EMBL/GenBank/DDBJ databases">
        <authorList>
            <person name="Kaushik A."/>
        </authorList>
    </citation>
    <scope>NUCLEOTIDE SEQUENCE</scope>
    <source>
        <strain evidence="2">AG6-10EEA</strain>
    </source>
</reference>
<dbReference type="SMART" id="SM00220">
    <property type="entry name" value="S_TKc"/>
    <property type="match status" value="1"/>
</dbReference>
<dbReference type="Proteomes" id="UP000663853">
    <property type="component" value="Unassembled WGS sequence"/>
</dbReference>
<dbReference type="SUPFAM" id="SSF56112">
    <property type="entry name" value="Protein kinase-like (PK-like)"/>
    <property type="match status" value="1"/>
</dbReference>
<feature type="domain" description="Protein kinase" evidence="1">
    <location>
        <begin position="71"/>
        <end position="321"/>
    </location>
</feature>
<organism evidence="2 3">
    <name type="scientific">Rhizoctonia solani</name>
    <dbReference type="NCBI Taxonomy" id="456999"/>
    <lineage>
        <taxon>Eukaryota</taxon>
        <taxon>Fungi</taxon>
        <taxon>Dikarya</taxon>
        <taxon>Basidiomycota</taxon>
        <taxon>Agaricomycotina</taxon>
        <taxon>Agaricomycetes</taxon>
        <taxon>Cantharellales</taxon>
        <taxon>Ceratobasidiaceae</taxon>
        <taxon>Rhizoctonia</taxon>
    </lineage>
</organism>
<protein>
    <recommendedName>
        <fullName evidence="1">Protein kinase domain-containing protein</fullName>
    </recommendedName>
</protein>
<comment type="caution">
    <text evidence="2">The sequence shown here is derived from an EMBL/GenBank/DDBJ whole genome shotgun (WGS) entry which is preliminary data.</text>
</comment>
<evidence type="ECO:0000259" key="1">
    <source>
        <dbReference type="SMART" id="SM00220"/>
    </source>
</evidence>
<evidence type="ECO:0000313" key="3">
    <source>
        <dbReference type="Proteomes" id="UP000663853"/>
    </source>
</evidence>
<dbReference type="InterPro" id="IPR000719">
    <property type="entry name" value="Prot_kinase_dom"/>
</dbReference>
<name>A0A8H3DJ16_9AGAM</name>
<evidence type="ECO:0000313" key="2">
    <source>
        <dbReference type="EMBL" id="CAE6528324.1"/>
    </source>
</evidence>
<dbReference type="EMBL" id="CAJMXA010003947">
    <property type="protein sequence ID" value="CAE6528324.1"/>
    <property type="molecule type" value="Genomic_DNA"/>
</dbReference>
<accession>A0A8H3DJ16</accession>
<dbReference type="Gene3D" id="1.10.510.10">
    <property type="entry name" value="Transferase(Phosphotransferase) domain 1"/>
    <property type="match status" value="1"/>
</dbReference>
<dbReference type="InterPro" id="IPR011009">
    <property type="entry name" value="Kinase-like_dom_sf"/>
</dbReference>